<organism evidence="2">
    <name type="scientific">Noctiluca scintillans</name>
    <name type="common">Sea sparkle</name>
    <name type="synonym">Red tide dinoflagellate</name>
    <dbReference type="NCBI Taxonomy" id="2966"/>
    <lineage>
        <taxon>Eukaryota</taxon>
        <taxon>Sar</taxon>
        <taxon>Alveolata</taxon>
        <taxon>Dinophyceae</taxon>
        <taxon>Noctilucales</taxon>
        <taxon>Noctilucaceae</taxon>
        <taxon>Noctiluca</taxon>
    </lineage>
</organism>
<evidence type="ECO:0000313" key="2">
    <source>
        <dbReference type="EMBL" id="CAD8858339.1"/>
    </source>
</evidence>
<name>A0A7S1ALK9_NOCSC</name>
<feature type="region of interest" description="Disordered" evidence="1">
    <location>
        <begin position="579"/>
        <end position="598"/>
    </location>
</feature>
<dbReference type="EMBL" id="HBFQ01045959">
    <property type="protein sequence ID" value="CAD8858339.1"/>
    <property type="molecule type" value="Transcribed_RNA"/>
</dbReference>
<dbReference type="AlphaFoldDB" id="A0A7S1ALK9"/>
<evidence type="ECO:0008006" key="3">
    <source>
        <dbReference type="Google" id="ProtNLM"/>
    </source>
</evidence>
<dbReference type="PROSITE" id="PS51257">
    <property type="entry name" value="PROKAR_LIPOPROTEIN"/>
    <property type="match status" value="1"/>
</dbReference>
<evidence type="ECO:0000256" key="1">
    <source>
        <dbReference type="SAM" id="MobiDB-lite"/>
    </source>
</evidence>
<protein>
    <recommendedName>
        <fullName evidence="3">RAP domain-containing protein</fullName>
    </recommendedName>
</protein>
<sequence>MTALLRACRSHRPSQVQTSVLTWGWQSALSCGSFGPLGSHGASFQQVRCAGKRSRTGRLQHFRFGMDKAKGKRYYRFHKIVGKWNWRKYTERFIAPRSVENRQRFMPTPSPTYTQALHSHSWKWRLPRGLAEATTPDQVLEEWVKFRHKQPKKMYHFFQVLKRLADVGGCDPTDWRLKLVIRRLAPYYRRVLNLPRLAKYFAELKIFSEMESLSRFLYPMLPRYTSQQLCLTAHAFGVARLQDKRILLEVARLLEPRLAEVSPTDLVRLVQAFSNTEVCHYTFLTRISAQVQVRVQQASEGSAPVGATPTFQHLVEIAEGFATLKLQDYSYLELCSYQTAHLLREGRWGPTPPTLAALCSACSQLKVTDIRLFESVLKHVSQHWYDYPASAMAEIGSAVAPAVPKPMKSDFVKEAYKHMFSVIKADCDMLSLRDIARAARFMAEVQHKQRQAAPGVEQALSTQLIALRNETQECFDVGRVVEVFAYRRPEDSSLFSCLCRHMHRHLAMFEPVDFVRFSRGLSKTTYRDDRVVNALSKWAAKRAAEFSIFDWERFTVALAALGADARRVEKMRQLAPETPPALLEKSTATQERIQSACV</sequence>
<gene>
    <name evidence="2" type="ORF">NSCI0253_LOCUS32692</name>
</gene>
<reference evidence="2" key="1">
    <citation type="submission" date="2021-01" db="EMBL/GenBank/DDBJ databases">
        <authorList>
            <person name="Corre E."/>
            <person name="Pelletier E."/>
            <person name="Niang G."/>
            <person name="Scheremetjew M."/>
            <person name="Finn R."/>
            <person name="Kale V."/>
            <person name="Holt S."/>
            <person name="Cochrane G."/>
            <person name="Meng A."/>
            <person name="Brown T."/>
            <person name="Cohen L."/>
        </authorList>
    </citation>
    <scope>NUCLEOTIDE SEQUENCE</scope>
</reference>
<accession>A0A7S1ALK9</accession>
<proteinExistence type="predicted"/>
<feature type="compositionally biased region" description="Polar residues" evidence="1">
    <location>
        <begin position="586"/>
        <end position="598"/>
    </location>
</feature>